<dbReference type="InterPro" id="IPR019127">
    <property type="entry name" value="Exosortase"/>
</dbReference>
<feature type="transmembrane region" description="Helical" evidence="9">
    <location>
        <begin position="558"/>
        <end position="578"/>
    </location>
</feature>
<gene>
    <name evidence="11" type="ORF">CW354_09400</name>
</gene>
<dbReference type="NCBIfam" id="TIGR03008">
    <property type="entry name" value="pepcterm_CAAX"/>
    <property type="match status" value="1"/>
</dbReference>
<name>A0A2S7K7M2_9PROT</name>
<dbReference type="InterPro" id="IPR003675">
    <property type="entry name" value="Rce1/LyrA-like_dom"/>
</dbReference>
<dbReference type="NCBIfam" id="TIGR04162">
    <property type="entry name" value="exo_VPEID"/>
    <property type="match status" value="1"/>
</dbReference>
<reference evidence="11 12" key="1">
    <citation type="submission" date="2017-12" db="EMBL/GenBank/DDBJ databases">
        <authorList>
            <person name="Hurst M.R.H."/>
        </authorList>
    </citation>
    <scope>NUCLEOTIDE SEQUENCE [LARGE SCALE GENOMIC DNA]</scope>
    <source>
        <strain evidence="11 12">SY-3-19</strain>
    </source>
</reference>
<feature type="transmembrane region" description="Helical" evidence="9">
    <location>
        <begin position="163"/>
        <end position="189"/>
    </location>
</feature>
<comment type="caution">
    <text evidence="11">The sequence shown here is derived from an EMBL/GenBank/DDBJ whole genome shotgun (WGS) entry which is preliminary data.</text>
</comment>
<feature type="transmembrane region" description="Helical" evidence="9">
    <location>
        <begin position="297"/>
        <end position="318"/>
    </location>
</feature>
<dbReference type="Proteomes" id="UP000239504">
    <property type="component" value="Unassembled WGS sequence"/>
</dbReference>
<dbReference type="GO" id="GO:0004175">
    <property type="term" value="F:endopeptidase activity"/>
    <property type="evidence" value="ECO:0007669"/>
    <property type="project" value="UniProtKB-ARBA"/>
</dbReference>
<evidence type="ECO:0000256" key="3">
    <source>
        <dbReference type="ARBA" id="ARBA00022670"/>
    </source>
</evidence>
<feature type="transmembrane region" description="Helical" evidence="9">
    <location>
        <begin position="201"/>
        <end position="218"/>
    </location>
</feature>
<feature type="transmembrane region" description="Helical" evidence="9">
    <location>
        <begin position="132"/>
        <end position="151"/>
    </location>
</feature>
<feature type="transmembrane region" description="Helical" evidence="9">
    <location>
        <begin position="262"/>
        <end position="285"/>
    </location>
</feature>
<feature type="transmembrane region" description="Helical" evidence="9">
    <location>
        <begin position="376"/>
        <end position="397"/>
    </location>
</feature>
<keyword evidence="5" id="KW-0378">Hydrolase</keyword>
<evidence type="ECO:0000259" key="10">
    <source>
        <dbReference type="Pfam" id="PF02517"/>
    </source>
</evidence>
<evidence type="ECO:0000313" key="11">
    <source>
        <dbReference type="EMBL" id="PQA88493.1"/>
    </source>
</evidence>
<dbReference type="GO" id="GO:0006508">
    <property type="term" value="P:proteolysis"/>
    <property type="evidence" value="ECO:0007669"/>
    <property type="project" value="UniProtKB-KW"/>
</dbReference>
<feature type="domain" description="CAAX prenyl protease 2/Lysostaphin resistance protein A-like" evidence="10">
    <location>
        <begin position="474"/>
        <end position="567"/>
    </location>
</feature>
<dbReference type="AlphaFoldDB" id="A0A2S7K7M2"/>
<feature type="transmembrane region" description="Helical" evidence="9">
    <location>
        <begin position="431"/>
        <end position="449"/>
    </location>
</feature>
<feature type="transmembrane region" description="Helical" evidence="9">
    <location>
        <begin position="95"/>
        <end position="111"/>
    </location>
</feature>
<evidence type="ECO:0000256" key="2">
    <source>
        <dbReference type="ARBA" id="ARBA00022475"/>
    </source>
</evidence>
<keyword evidence="3 11" id="KW-0645">Protease</keyword>
<dbReference type="InterPro" id="IPR026392">
    <property type="entry name" value="Exo/Archaeosortase_dom"/>
</dbReference>
<feature type="transmembrane region" description="Helical" evidence="9">
    <location>
        <begin position="52"/>
        <end position="75"/>
    </location>
</feature>
<feature type="transmembrane region" description="Helical" evidence="9">
    <location>
        <begin position="338"/>
        <end position="356"/>
    </location>
</feature>
<keyword evidence="4 9" id="KW-0812">Transmembrane</keyword>
<evidence type="ECO:0000256" key="9">
    <source>
        <dbReference type="SAM" id="Phobius"/>
    </source>
</evidence>
<sequence length="581" mass="62987">MPGIQRHAAQSLLAIDPGRRWRNLKAGARRGMKQTPAAENESPGAGRRPGPLVWRAGFLGCLAVLELPFVAFLYNPTAISAAPAWREAHMVMREAVPFTLFFLAALALLFTPQRLEAWREWAASAGTHSWRLPLIVNLALITGLAAATLVFNRYDGDANGPPWGLFALWSAAAVAAYGALALAAAPLSFWRGFLDRERARLALAGFAAMMIEAAAVLSRQSWSLLSDATFHFSAAILRLYESDVATVPESRVIGVSGFKVNIASACSGYEGIGLVVTFLMIYFWVFRRSLKFPNVFLVLPIGVAAIWVLNCVRIAMLVSLGAHVSPEIAITGFHSQAGWMMFLVVTIAIMAATHRLSFFHRLDGREEASVSPAVKLAAALLAPFLAMTAATILGSAFSAEGHYWVYGMRVAALLLALFAFWRVYKAMDWRVGVEPVLWGVVVGALWIATDPGLKEESALGLWLAGLPPAALVLWLAMRLLGTVLLVPLAEELAFRGYVHRKLIAEKFETVAENAFAWKAFLISSGLFALLHERWLAGAFAGAVFAVAMYRSGKLAGAVAAHMAANAVIAAWAIVFKQWTLL</sequence>
<evidence type="ECO:0000256" key="6">
    <source>
        <dbReference type="ARBA" id="ARBA00022989"/>
    </source>
</evidence>
<protein>
    <submittedName>
        <fullName evidence="11">Exosortase E/protease, VPEID-CTERM system</fullName>
    </submittedName>
</protein>
<evidence type="ECO:0000256" key="5">
    <source>
        <dbReference type="ARBA" id="ARBA00022801"/>
    </source>
</evidence>
<organism evidence="11 12">
    <name type="scientific">Hyphococcus luteus</name>
    <dbReference type="NCBI Taxonomy" id="2058213"/>
    <lineage>
        <taxon>Bacteria</taxon>
        <taxon>Pseudomonadati</taxon>
        <taxon>Pseudomonadota</taxon>
        <taxon>Alphaproteobacteria</taxon>
        <taxon>Parvularculales</taxon>
        <taxon>Parvularculaceae</taxon>
        <taxon>Hyphococcus</taxon>
    </lineage>
</organism>
<keyword evidence="12" id="KW-1185">Reference proteome</keyword>
<accession>A0A2S7K7M2</accession>
<feature type="region of interest" description="Disordered" evidence="8">
    <location>
        <begin position="27"/>
        <end position="46"/>
    </location>
</feature>
<dbReference type="EMBL" id="PJCH01000005">
    <property type="protein sequence ID" value="PQA88493.1"/>
    <property type="molecule type" value="Genomic_DNA"/>
</dbReference>
<feature type="transmembrane region" description="Helical" evidence="9">
    <location>
        <begin position="403"/>
        <end position="424"/>
    </location>
</feature>
<evidence type="ECO:0000256" key="1">
    <source>
        <dbReference type="ARBA" id="ARBA00004651"/>
    </source>
</evidence>
<dbReference type="Pfam" id="PF02517">
    <property type="entry name" value="Rce1-like"/>
    <property type="match status" value="1"/>
</dbReference>
<proteinExistence type="predicted"/>
<keyword evidence="6 9" id="KW-1133">Transmembrane helix</keyword>
<dbReference type="GO" id="GO:0005886">
    <property type="term" value="C:plasma membrane"/>
    <property type="evidence" value="ECO:0007669"/>
    <property type="project" value="UniProtKB-SubCell"/>
</dbReference>
<dbReference type="GO" id="GO:0080120">
    <property type="term" value="P:CAAX-box protein maturation"/>
    <property type="evidence" value="ECO:0007669"/>
    <property type="project" value="UniProtKB-ARBA"/>
</dbReference>
<dbReference type="OrthoDB" id="8451928at2"/>
<dbReference type="InterPro" id="IPR026420">
    <property type="entry name" value="Exo_VPEID"/>
</dbReference>
<keyword evidence="2" id="KW-1003">Cell membrane</keyword>
<evidence type="ECO:0000256" key="7">
    <source>
        <dbReference type="ARBA" id="ARBA00023136"/>
    </source>
</evidence>
<evidence type="ECO:0000256" key="8">
    <source>
        <dbReference type="SAM" id="MobiDB-lite"/>
    </source>
</evidence>
<feature type="transmembrane region" description="Helical" evidence="9">
    <location>
        <begin position="469"/>
        <end position="489"/>
    </location>
</feature>
<keyword evidence="7 9" id="KW-0472">Membrane</keyword>
<dbReference type="NCBIfam" id="TIGR04178">
    <property type="entry name" value="exo_archaeo"/>
    <property type="match status" value="1"/>
</dbReference>
<dbReference type="InterPro" id="IPR014346">
    <property type="entry name" value="Prenyl_protease-related"/>
</dbReference>
<evidence type="ECO:0000313" key="12">
    <source>
        <dbReference type="Proteomes" id="UP000239504"/>
    </source>
</evidence>
<comment type="subcellular location">
    <subcellularLocation>
        <location evidence="1">Cell membrane</location>
        <topology evidence="1">Multi-pass membrane protein</topology>
    </subcellularLocation>
</comment>
<dbReference type="Pfam" id="PF09721">
    <property type="entry name" value="Exosortase_EpsH"/>
    <property type="match status" value="1"/>
</dbReference>
<evidence type="ECO:0000256" key="4">
    <source>
        <dbReference type="ARBA" id="ARBA00022692"/>
    </source>
</evidence>